<feature type="domain" description="Wax synthase" evidence="7">
    <location>
        <begin position="214"/>
        <end position="299"/>
    </location>
</feature>
<evidence type="ECO:0000313" key="9">
    <source>
        <dbReference type="Proteomes" id="UP000053989"/>
    </source>
</evidence>
<feature type="signal peptide" evidence="6">
    <location>
        <begin position="1"/>
        <end position="23"/>
    </location>
</feature>
<evidence type="ECO:0000256" key="2">
    <source>
        <dbReference type="ARBA" id="ARBA00022692"/>
    </source>
</evidence>
<dbReference type="InterPro" id="IPR032805">
    <property type="entry name" value="Wax_synthase_dom"/>
</dbReference>
<evidence type="ECO:0000256" key="1">
    <source>
        <dbReference type="ARBA" id="ARBA00004141"/>
    </source>
</evidence>
<dbReference type="Proteomes" id="UP000053989">
    <property type="component" value="Unassembled WGS sequence"/>
</dbReference>
<accession>A0A0C2ZMY3</accession>
<sequence>MGSNPFLLLWLALPAVVLNTALALDFKSLPWRLATFSTILCINLSLFTFVPAPNPYDGYLLGCFLGISLLEVFYMLFLVDPLRTWRHKDCKRPIHEEPYFRRWLWMASASASPRGIGWNYKVKNIPEPAKGSRTAFILLCIRRAVKHFLWLDLCDLWVRYNPVFSTQASITSQGYVLRCINILALYRFYSETNLFYYSGAAFMVFIGIDDPSSWPDYFGKFKDAYTLRSFWGCTWHQSLRRWTSSFGRKAARGLGFKQGTAASSYVQLFVVLLLSGASHTAGDIIIAPSLFGMSLKFFIQQAVAITFEDVVIRLARRMGVNENQWTRIIGYGWVFWWFSHCLPPMFDAIIFSVSVTRYYPVDPTVIEILGGKLGWDVGATMTAFFNKLISIV</sequence>
<proteinExistence type="predicted"/>
<dbReference type="Pfam" id="PF13813">
    <property type="entry name" value="MBOAT_2"/>
    <property type="match status" value="1"/>
</dbReference>
<dbReference type="AlphaFoldDB" id="A0A0C2ZMY3"/>
<dbReference type="OrthoDB" id="1077582at2759"/>
<feature type="transmembrane region" description="Helical" evidence="5">
    <location>
        <begin position="59"/>
        <end position="79"/>
    </location>
</feature>
<keyword evidence="6" id="KW-0732">Signal</keyword>
<keyword evidence="2 5" id="KW-0812">Transmembrane</keyword>
<name>A0A0C2ZMY3_9AGAM</name>
<keyword evidence="4 5" id="KW-0472">Membrane</keyword>
<dbReference type="GO" id="GO:0016020">
    <property type="term" value="C:membrane"/>
    <property type="evidence" value="ECO:0007669"/>
    <property type="project" value="UniProtKB-SubCell"/>
</dbReference>
<gene>
    <name evidence="8" type="ORF">SCLCIDRAFT_770589</name>
</gene>
<dbReference type="STRING" id="1036808.A0A0C2ZMY3"/>
<keyword evidence="9" id="KW-1185">Reference proteome</keyword>
<feature type="chain" id="PRO_5002160484" description="Wax synthase domain-containing protein" evidence="6">
    <location>
        <begin position="24"/>
        <end position="392"/>
    </location>
</feature>
<dbReference type="InParanoid" id="A0A0C2ZMY3"/>
<protein>
    <recommendedName>
        <fullName evidence="7">Wax synthase domain-containing protein</fullName>
    </recommendedName>
</protein>
<evidence type="ECO:0000313" key="8">
    <source>
        <dbReference type="EMBL" id="KIM62953.1"/>
    </source>
</evidence>
<evidence type="ECO:0000256" key="6">
    <source>
        <dbReference type="SAM" id="SignalP"/>
    </source>
</evidence>
<dbReference type="EMBL" id="KN822038">
    <property type="protein sequence ID" value="KIM62953.1"/>
    <property type="molecule type" value="Genomic_DNA"/>
</dbReference>
<dbReference type="HOGENOM" id="CLU_032731_1_0_1"/>
<keyword evidence="3 5" id="KW-1133">Transmembrane helix</keyword>
<organism evidence="8 9">
    <name type="scientific">Scleroderma citrinum Foug A</name>
    <dbReference type="NCBI Taxonomy" id="1036808"/>
    <lineage>
        <taxon>Eukaryota</taxon>
        <taxon>Fungi</taxon>
        <taxon>Dikarya</taxon>
        <taxon>Basidiomycota</taxon>
        <taxon>Agaricomycotina</taxon>
        <taxon>Agaricomycetes</taxon>
        <taxon>Agaricomycetidae</taxon>
        <taxon>Boletales</taxon>
        <taxon>Sclerodermatineae</taxon>
        <taxon>Sclerodermataceae</taxon>
        <taxon>Scleroderma</taxon>
    </lineage>
</organism>
<feature type="transmembrane region" description="Helical" evidence="5">
    <location>
        <begin position="33"/>
        <end position="52"/>
    </location>
</feature>
<evidence type="ECO:0000259" key="7">
    <source>
        <dbReference type="Pfam" id="PF13813"/>
    </source>
</evidence>
<comment type="subcellular location">
    <subcellularLocation>
        <location evidence="1">Membrane</location>
        <topology evidence="1">Multi-pass membrane protein</topology>
    </subcellularLocation>
</comment>
<evidence type="ECO:0000256" key="5">
    <source>
        <dbReference type="SAM" id="Phobius"/>
    </source>
</evidence>
<evidence type="ECO:0000256" key="3">
    <source>
        <dbReference type="ARBA" id="ARBA00022989"/>
    </source>
</evidence>
<reference evidence="9" key="2">
    <citation type="submission" date="2015-01" db="EMBL/GenBank/DDBJ databases">
        <title>Evolutionary Origins and Diversification of the Mycorrhizal Mutualists.</title>
        <authorList>
            <consortium name="DOE Joint Genome Institute"/>
            <consortium name="Mycorrhizal Genomics Consortium"/>
            <person name="Kohler A."/>
            <person name="Kuo A."/>
            <person name="Nagy L.G."/>
            <person name="Floudas D."/>
            <person name="Copeland A."/>
            <person name="Barry K.W."/>
            <person name="Cichocki N."/>
            <person name="Veneault-Fourrey C."/>
            <person name="LaButti K."/>
            <person name="Lindquist E.A."/>
            <person name="Lipzen A."/>
            <person name="Lundell T."/>
            <person name="Morin E."/>
            <person name="Murat C."/>
            <person name="Riley R."/>
            <person name="Ohm R."/>
            <person name="Sun H."/>
            <person name="Tunlid A."/>
            <person name="Henrissat B."/>
            <person name="Grigoriev I.V."/>
            <person name="Hibbett D.S."/>
            <person name="Martin F."/>
        </authorList>
    </citation>
    <scope>NUCLEOTIDE SEQUENCE [LARGE SCALE GENOMIC DNA]</scope>
    <source>
        <strain evidence="9">Foug A</strain>
    </source>
</reference>
<evidence type="ECO:0000256" key="4">
    <source>
        <dbReference type="ARBA" id="ARBA00023136"/>
    </source>
</evidence>
<reference evidence="8 9" key="1">
    <citation type="submission" date="2014-04" db="EMBL/GenBank/DDBJ databases">
        <authorList>
            <consortium name="DOE Joint Genome Institute"/>
            <person name="Kuo A."/>
            <person name="Kohler A."/>
            <person name="Nagy L.G."/>
            <person name="Floudas D."/>
            <person name="Copeland A."/>
            <person name="Barry K.W."/>
            <person name="Cichocki N."/>
            <person name="Veneault-Fourrey C."/>
            <person name="LaButti K."/>
            <person name="Lindquist E.A."/>
            <person name="Lipzen A."/>
            <person name="Lundell T."/>
            <person name="Morin E."/>
            <person name="Murat C."/>
            <person name="Sun H."/>
            <person name="Tunlid A."/>
            <person name="Henrissat B."/>
            <person name="Grigoriev I.V."/>
            <person name="Hibbett D.S."/>
            <person name="Martin F."/>
            <person name="Nordberg H.P."/>
            <person name="Cantor M.N."/>
            <person name="Hua S.X."/>
        </authorList>
    </citation>
    <scope>NUCLEOTIDE SEQUENCE [LARGE SCALE GENOMIC DNA]</scope>
    <source>
        <strain evidence="8 9">Foug A</strain>
    </source>
</reference>